<gene>
    <name evidence="3" type="ORF">DL546_009702</name>
</gene>
<evidence type="ECO:0000256" key="2">
    <source>
        <dbReference type="SAM" id="Phobius"/>
    </source>
</evidence>
<keyword evidence="4" id="KW-1185">Reference proteome</keyword>
<feature type="transmembrane region" description="Helical" evidence="2">
    <location>
        <begin position="99"/>
        <end position="124"/>
    </location>
</feature>
<dbReference type="Proteomes" id="UP000275385">
    <property type="component" value="Unassembled WGS sequence"/>
</dbReference>
<keyword evidence="2" id="KW-0472">Membrane</keyword>
<feature type="transmembrane region" description="Helical" evidence="2">
    <location>
        <begin position="71"/>
        <end position="93"/>
    </location>
</feature>
<evidence type="ECO:0000313" key="3">
    <source>
        <dbReference type="EMBL" id="RKU49013.1"/>
    </source>
</evidence>
<feature type="compositionally biased region" description="Polar residues" evidence="1">
    <location>
        <begin position="332"/>
        <end position="343"/>
    </location>
</feature>
<feature type="transmembrane region" description="Helical" evidence="2">
    <location>
        <begin position="145"/>
        <end position="169"/>
    </location>
</feature>
<sequence>MSDTDYVDVEIPAPPPPPPPPYLPPTAQLGGSPNRSVDVPICAVFLVFFICMAATHMTIFQINRKRGHKFFFSAVLFGFCMARIVALTTRIAWALHPRSIGVGIAAGIFTQAGVLLLFVVNLVFSQRILRAYQPTIGWHPIVKYIYLLLLFLVVTLLIMVISATVHMFFTLSPTARSTDRAIQLFCGTGFTVIAFFPIPIILLASLLPRKTRVEKFGQGRFRTKIRLVIFTATLLTLGAAFRLGTAFAAPPIDRPGWFDSKACFYFFNFTVEAVVIFTYAVMRFDRRFHVPNGSYAPGHYAGGLQRLTFSDCINRETDLFADVAEIAQGGTTVTSQHSASMETEVTEDERGRQWTEKARRELYGTERELFARDGDEYTSQSEYFSAEEN</sequence>
<feature type="transmembrane region" description="Helical" evidence="2">
    <location>
        <begin position="264"/>
        <end position="282"/>
    </location>
</feature>
<dbReference type="PANTHER" id="PTHR35184">
    <property type="entry name" value="YALI0C10208P"/>
    <property type="match status" value="1"/>
</dbReference>
<reference evidence="3 4" key="1">
    <citation type="submission" date="2018-08" db="EMBL/GenBank/DDBJ databases">
        <title>Draft genome of the lignicolous fungus Coniochaeta pulveracea.</title>
        <authorList>
            <person name="Borstlap C.J."/>
            <person name="De Witt R.N."/>
            <person name="Botha A."/>
            <person name="Volschenk H."/>
        </authorList>
    </citation>
    <scope>NUCLEOTIDE SEQUENCE [LARGE SCALE GENOMIC DNA]</scope>
    <source>
        <strain evidence="3 4">CAB683</strain>
    </source>
</reference>
<dbReference type="AlphaFoldDB" id="A0A420YM83"/>
<protein>
    <submittedName>
        <fullName evidence="3">Uncharacterized protein</fullName>
    </submittedName>
</protein>
<feature type="transmembrane region" description="Helical" evidence="2">
    <location>
        <begin position="227"/>
        <end position="252"/>
    </location>
</feature>
<comment type="caution">
    <text evidence="3">The sequence shown here is derived from an EMBL/GenBank/DDBJ whole genome shotgun (WGS) entry which is preliminary data.</text>
</comment>
<feature type="transmembrane region" description="Helical" evidence="2">
    <location>
        <begin position="37"/>
        <end position="59"/>
    </location>
</feature>
<accession>A0A420YM83</accession>
<name>A0A420YM83_9PEZI</name>
<dbReference type="OrthoDB" id="3357002at2759"/>
<feature type="compositionally biased region" description="Basic and acidic residues" evidence="1">
    <location>
        <begin position="348"/>
        <end position="358"/>
    </location>
</feature>
<proteinExistence type="predicted"/>
<dbReference type="STRING" id="177199.A0A420YM83"/>
<keyword evidence="2" id="KW-0812">Transmembrane</keyword>
<evidence type="ECO:0000256" key="1">
    <source>
        <dbReference type="SAM" id="MobiDB-lite"/>
    </source>
</evidence>
<keyword evidence="2" id="KW-1133">Transmembrane helix</keyword>
<feature type="transmembrane region" description="Helical" evidence="2">
    <location>
        <begin position="181"/>
        <end position="207"/>
    </location>
</feature>
<evidence type="ECO:0000313" key="4">
    <source>
        <dbReference type="Proteomes" id="UP000275385"/>
    </source>
</evidence>
<feature type="region of interest" description="Disordered" evidence="1">
    <location>
        <begin position="332"/>
        <end position="358"/>
    </location>
</feature>
<dbReference type="Pfam" id="PF11309">
    <property type="entry name" value="DUF3112"/>
    <property type="match status" value="1"/>
</dbReference>
<dbReference type="PANTHER" id="PTHR35184:SF1">
    <property type="entry name" value="INTEGRAL MEMBRANE PROTEIN"/>
    <property type="match status" value="1"/>
</dbReference>
<organism evidence="3 4">
    <name type="scientific">Coniochaeta pulveracea</name>
    <dbReference type="NCBI Taxonomy" id="177199"/>
    <lineage>
        <taxon>Eukaryota</taxon>
        <taxon>Fungi</taxon>
        <taxon>Dikarya</taxon>
        <taxon>Ascomycota</taxon>
        <taxon>Pezizomycotina</taxon>
        <taxon>Sordariomycetes</taxon>
        <taxon>Sordariomycetidae</taxon>
        <taxon>Coniochaetales</taxon>
        <taxon>Coniochaetaceae</taxon>
        <taxon>Coniochaeta</taxon>
    </lineage>
</organism>
<dbReference type="EMBL" id="QVQW01000003">
    <property type="protein sequence ID" value="RKU49013.1"/>
    <property type="molecule type" value="Genomic_DNA"/>
</dbReference>
<dbReference type="InterPro" id="IPR021460">
    <property type="entry name" value="DUF3112"/>
</dbReference>